<dbReference type="KEGG" id="sus:Acid_0428"/>
<evidence type="ECO:0008006" key="3">
    <source>
        <dbReference type="Google" id="ProtNLM"/>
    </source>
</evidence>
<dbReference type="HOGENOM" id="CLU_1785627_0_0_0"/>
<gene>
    <name evidence="2" type="ordered locus">Acid_0428</name>
</gene>
<proteinExistence type="predicted"/>
<sequence length="145" mass="15531">MMQTVQLAITDGEYAAAVHEALCHSCAWHVESVDRPDPTQNCVLVLDQTALERLPLPLANPERIVLIVNKDPQLLARAWDAGIVSVISEADPINTVLLAIMAAGLRVDKFHSHGMASGISPSSGAASAPIPPRNQHSGNKRCKIQ</sequence>
<feature type="region of interest" description="Disordered" evidence="1">
    <location>
        <begin position="118"/>
        <end position="145"/>
    </location>
</feature>
<dbReference type="STRING" id="234267.Acid_0428"/>
<protein>
    <recommendedName>
        <fullName evidence="3">Response regulator receiver protein</fullName>
    </recommendedName>
</protein>
<organism evidence="2">
    <name type="scientific">Solibacter usitatus (strain Ellin6076)</name>
    <dbReference type="NCBI Taxonomy" id="234267"/>
    <lineage>
        <taxon>Bacteria</taxon>
        <taxon>Pseudomonadati</taxon>
        <taxon>Acidobacteriota</taxon>
        <taxon>Terriglobia</taxon>
        <taxon>Bryobacterales</taxon>
        <taxon>Solibacteraceae</taxon>
        <taxon>Candidatus Solibacter</taxon>
    </lineage>
</organism>
<name>Q02BX8_SOLUE</name>
<dbReference type="InParanoid" id="Q02BX8"/>
<evidence type="ECO:0000256" key="1">
    <source>
        <dbReference type="SAM" id="MobiDB-lite"/>
    </source>
</evidence>
<feature type="compositionally biased region" description="Low complexity" evidence="1">
    <location>
        <begin position="118"/>
        <end position="128"/>
    </location>
</feature>
<accession>Q02BX8</accession>
<dbReference type="EMBL" id="CP000473">
    <property type="protein sequence ID" value="ABJ81438.1"/>
    <property type="molecule type" value="Genomic_DNA"/>
</dbReference>
<dbReference type="OrthoDB" id="9840089at2"/>
<dbReference type="AlphaFoldDB" id="Q02BX8"/>
<reference evidence="2" key="1">
    <citation type="submission" date="2006-10" db="EMBL/GenBank/DDBJ databases">
        <title>Complete sequence of Solibacter usitatus Ellin6076.</title>
        <authorList>
            <consortium name="US DOE Joint Genome Institute"/>
            <person name="Copeland A."/>
            <person name="Lucas S."/>
            <person name="Lapidus A."/>
            <person name="Barry K."/>
            <person name="Detter J.C."/>
            <person name="Glavina del Rio T."/>
            <person name="Hammon N."/>
            <person name="Israni S."/>
            <person name="Dalin E."/>
            <person name="Tice H."/>
            <person name="Pitluck S."/>
            <person name="Thompson L.S."/>
            <person name="Brettin T."/>
            <person name="Bruce D."/>
            <person name="Han C."/>
            <person name="Tapia R."/>
            <person name="Gilna P."/>
            <person name="Schmutz J."/>
            <person name="Larimer F."/>
            <person name="Land M."/>
            <person name="Hauser L."/>
            <person name="Kyrpides N."/>
            <person name="Mikhailova N."/>
            <person name="Janssen P.H."/>
            <person name="Kuske C.R."/>
            <person name="Richardson P."/>
        </authorList>
    </citation>
    <scope>NUCLEOTIDE SEQUENCE</scope>
    <source>
        <strain evidence="2">Ellin6076</strain>
    </source>
</reference>
<evidence type="ECO:0000313" key="2">
    <source>
        <dbReference type="EMBL" id="ABJ81438.1"/>
    </source>
</evidence>